<accession>A0ACC0XAH4</accession>
<protein>
    <submittedName>
        <fullName evidence="1">Uncharacterized protein</fullName>
    </submittedName>
</protein>
<comment type="caution">
    <text evidence="1">The sequence shown here is derived from an EMBL/GenBank/DDBJ whole genome shotgun (WGS) entry which is preliminary data.</text>
</comment>
<sequence>MIGVYGMGGLGKTTLVQEVGRKAEKDKLFDDIVFVEVTENPEIKKIQTTIANKLGLKFENDSERANKLYSRMMKKNILLIVDNIWKELDLKSVGIPSEADRGRNKILMTTRNVDALEKMGSTNNFGMGILNEEEAWALFKRMAGNCYNS</sequence>
<reference evidence="2" key="1">
    <citation type="journal article" date="2023" name="G3 (Bethesda)">
        <title>Genome assembly and association tests identify interacting loci associated with vigor, precocity, and sex in interspecific pistachio rootstocks.</title>
        <authorList>
            <person name="Palmer W."/>
            <person name="Jacygrad E."/>
            <person name="Sagayaradj S."/>
            <person name="Cavanaugh K."/>
            <person name="Han R."/>
            <person name="Bertier L."/>
            <person name="Beede B."/>
            <person name="Kafkas S."/>
            <person name="Golino D."/>
            <person name="Preece J."/>
            <person name="Michelmore R."/>
        </authorList>
    </citation>
    <scope>NUCLEOTIDE SEQUENCE [LARGE SCALE GENOMIC DNA]</scope>
</reference>
<dbReference type="EMBL" id="CM047748">
    <property type="protein sequence ID" value="KAJ0014189.1"/>
    <property type="molecule type" value="Genomic_DNA"/>
</dbReference>
<evidence type="ECO:0000313" key="2">
    <source>
        <dbReference type="Proteomes" id="UP001163603"/>
    </source>
</evidence>
<proteinExistence type="predicted"/>
<gene>
    <name evidence="1" type="ORF">Pint_21895</name>
</gene>
<dbReference type="Proteomes" id="UP001163603">
    <property type="component" value="Chromosome 13"/>
</dbReference>
<keyword evidence="2" id="KW-1185">Reference proteome</keyword>
<organism evidence="1 2">
    <name type="scientific">Pistacia integerrima</name>
    <dbReference type="NCBI Taxonomy" id="434235"/>
    <lineage>
        <taxon>Eukaryota</taxon>
        <taxon>Viridiplantae</taxon>
        <taxon>Streptophyta</taxon>
        <taxon>Embryophyta</taxon>
        <taxon>Tracheophyta</taxon>
        <taxon>Spermatophyta</taxon>
        <taxon>Magnoliopsida</taxon>
        <taxon>eudicotyledons</taxon>
        <taxon>Gunneridae</taxon>
        <taxon>Pentapetalae</taxon>
        <taxon>rosids</taxon>
        <taxon>malvids</taxon>
        <taxon>Sapindales</taxon>
        <taxon>Anacardiaceae</taxon>
        <taxon>Pistacia</taxon>
    </lineage>
</organism>
<name>A0ACC0XAH4_9ROSI</name>
<evidence type="ECO:0000313" key="1">
    <source>
        <dbReference type="EMBL" id="KAJ0014189.1"/>
    </source>
</evidence>